<name>A0A1A9UKN1_GLOAU</name>
<evidence type="ECO:0000313" key="2">
    <source>
        <dbReference type="Proteomes" id="UP000078200"/>
    </source>
</evidence>
<keyword evidence="2" id="KW-1185">Reference proteome</keyword>
<dbReference type="EnsemblMetazoa" id="GAUT007627-RA">
    <property type="protein sequence ID" value="GAUT007627-PA"/>
    <property type="gene ID" value="GAUT007627"/>
</dbReference>
<reference evidence="1" key="1">
    <citation type="submission" date="2020-05" db="UniProtKB">
        <authorList>
            <consortium name="EnsemblMetazoa"/>
        </authorList>
    </citation>
    <scope>IDENTIFICATION</scope>
    <source>
        <strain evidence="1">TTRI</strain>
    </source>
</reference>
<protein>
    <submittedName>
        <fullName evidence="1">Uncharacterized protein</fullName>
    </submittedName>
</protein>
<organism evidence="1 2">
    <name type="scientific">Glossina austeni</name>
    <name type="common">Savannah tsetse fly</name>
    <dbReference type="NCBI Taxonomy" id="7395"/>
    <lineage>
        <taxon>Eukaryota</taxon>
        <taxon>Metazoa</taxon>
        <taxon>Ecdysozoa</taxon>
        <taxon>Arthropoda</taxon>
        <taxon>Hexapoda</taxon>
        <taxon>Insecta</taxon>
        <taxon>Pterygota</taxon>
        <taxon>Neoptera</taxon>
        <taxon>Endopterygota</taxon>
        <taxon>Diptera</taxon>
        <taxon>Brachycera</taxon>
        <taxon>Muscomorpha</taxon>
        <taxon>Hippoboscoidea</taxon>
        <taxon>Glossinidae</taxon>
        <taxon>Glossina</taxon>
    </lineage>
</organism>
<evidence type="ECO:0000313" key="1">
    <source>
        <dbReference type="EnsemblMetazoa" id="GAUT007627-PA"/>
    </source>
</evidence>
<dbReference type="Proteomes" id="UP000078200">
    <property type="component" value="Unassembled WGS sequence"/>
</dbReference>
<sequence>MLGIGSKGATSELMQRLTEVENLKLKPLRYQAEKKTNVALGSSEDIRYLNIVQGNKKNHTNKKIRIKLNKYNTTLENIAKIIDKSNLDITSKVKKISSNENCLIINSNILGLNGKISISVDGDDKLNQLLSFPGTNVDNLEKKQDKIQSNTKMRENRKAQCSILEVDGIKYYRESNHALTHL</sequence>
<accession>A0A1A9UKN1</accession>
<proteinExistence type="predicted"/>
<dbReference type="AlphaFoldDB" id="A0A1A9UKN1"/>
<dbReference type="VEuPathDB" id="VectorBase:GAUT007627"/>